<name>A0ABS4X843_9MICC</name>
<gene>
    <name evidence="2" type="ORF">JOF47_000153</name>
</gene>
<evidence type="ECO:0008006" key="4">
    <source>
        <dbReference type="Google" id="ProtNLM"/>
    </source>
</evidence>
<evidence type="ECO:0000256" key="1">
    <source>
        <dbReference type="SAM" id="Phobius"/>
    </source>
</evidence>
<evidence type="ECO:0000313" key="3">
    <source>
        <dbReference type="Proteomes" id="UP001296993"/>
    </source>
</evidence>
<comment type="caution">
    <text evidence="2">The sequence shown here is derived from an EMBL/GenBank/DDBJ whole genome shotgun (WGS) entry which is preliminary data.</text>
</comment>
<dbReference type="Proteomes" id="UP001296993">
    <property type="component" value="Unassembled WGS sequence"/>
</dbReference>
<proteinExistence type="predicted"/>
<accession>A0ABS4X843</accession>
<keyword evidence="1" id="KW-0472">Membrane</keyword>
<dbReference type="EMBL" id="JAGIOF010000001">
    <property type="protein sequence ID" value="MBP2384642.1"/>
    <property type="molecule type" value="Genomic_DNA"/>
</dbReference>
<dbReference type="RefSeq" id="WP_209995295.1">
    <property type="nucleotide sequence ID" value="NZ_BAAAJY010000008.1"/>
</dbReference>
<keyword evidence="1" id="KW-1133">Transmembrane helix</keyword>
<protein>
    <recommendedName>
        <fullName evidence="4">DUF2550 family protein</fullName>
    </recommendedName>
</protein>
<keyword evidence="1" id="KW-0812">Transmembrane</keyword>
<evidence type="ECO:0000313" key="2">
    <source>
        <dbReference type="EMBL" id="MBP2384642.1"/>
    </source>
</evidence>
<organism evidence="2 3">
    <name type="scientific">Paeniglutamicibacter kerguelensis</name>
    <dbReference type="NCBI Taxonomy" id="254788"/>
    <lineage>
        <taxon>Bacteria</taxon>
        <taxon>Bacillati</taxon>
        <taxon>Actinomycetota</taxon>
        <taxon>Actinomycetes</taxon>
        <taxon>Micrococcales</taxon>
        <taxon>Micrococcaceae</taxon>
        <taxon>Paeniglutamicibacter</taxon>
    </lineage>
</organism>
<reference evidence="2 3" key="1">
    <citation type="submission" date="2021-03" db="EMBL/GenBank/DDBJ databases">
        <title>Sequencing the genomes of 1000 actinobacteria strains.</title>
        <authorList>
            <person name="Klenk H.-P."/>
        </authorList>
    </citation>
    <scope>NUCLEOTIDE SEQUENCE [LARGE SCALE GENOMIC DNA]</scope>
    <source>
        <strain evidence="2 3">DSM 15797</strain>
    </source>
</reference>
<feature type="transmembrane region" description="Helical" evidence="1">
    <location>
        <begin position="6"/>
        <end position="25"/>
    </location>
</feature>
<sequence length="140" mass="15321">MIWAILVFVGVPLWFCALGLFTLIYRNRALRKRRGSIPVRVLKPGKTRWVRGHAVWISDVFAWRGSHAAWSEGLWHVAATTVASAGSEELKRLHRLGADLVVAPLTTDERAVLRVAVASGDRTSGLGTIQPTPDQNASGV</sequence>
<keyword evidence="3" id="KW-1185">Reference proteome</keyword>